<dbReference type="InParanoid" id="A0A2T3AHC8"/>
<dbReference type="EMBL" id="KZ678389">
    <property type="protein sequence ID" value="PSR97676.1"/>
    <property type="molecule type" value="Genomic_DNA"/>
</dbReference>
<accession>A0A2T3AHC8</accession>
<feature type="transmembrane region" description="Helical" evidence="1">
    <location>
        <begin position="26"/>
        <end position="45"/>
    </location>
</feature>
<name>A0A2T3AHC8_9PEZI</name>
<evidence type="ECO:0000313" key="2">
    <source>
        <dbReference type="EMBL" id="PSR97676.1"/>
    </source>
</evidence>
<keyword evidence="1" id="KW-0812">Transmembrane</keyword>
<proteinExistence type="predicted"/>
<keyword evidence="3" id="KW-1185">Reference proteome</keyword>
<dbReference type="AlphaFoldDB" id="A0A2T3AHC8"/>
<sequence length="110" mass="12337">MASFFFFFFLALRTRTLCRSLSLLGTVRFVFVVALSLALLTWLVWGHREKGSSLCFVAGTSFLAPSTASPFPHQILGLSSFLLHLHSISLRPRSLSNLQTLLRQCIPTKH</sequence>
<keyword evidence="1" id="KW-1133">Transmembrane helix</keyword>
<reference evidence="2 3" key="1">
    <citation type="journal article" date="2018" name="Mycol. Prog.">
        <title>Coniella lustricola, a new species from submerged detritus.</title>
        <authorList>
            <person name="Raudabaugh D.B."/>
            <person name="Iturriaga T."/>
            <person name="Carver A."/>
            <person name="Mondo S."/>
            <person name="Pangilinan J."/>
            <person name="Lipzen A."/>
            <person name="He G."/>
            <person name="Amirebrahimi M."/>
            <person name="Grigoriev I.V."/>
            <person name="Miller A.N."/>
        </authorList>
    </citation>
    <scope>NUCLEOTIDE SEQUENCE [LARGE SCALE GENOMIC DNA]</scope>
    <source>
        <strain evidence="2 3">B22-T-1</strain>
    </source>
</reference>
<evidence type="ECO:0000256" key="1">
    <source>
        <dbReference type="SAM" id="Phobius"/>
    </source>
</evidence>
<gene>
    <name evidence="2" type="ORF">BD289DRAFT_83371</name>
</gene>
<dbReference type="Proteomes" id="UP000241462">
    <property type="component" value="Unassembled WGS sequence"/>
</dbReference>
<keyword evidence="1" id="KW-0472">Membrane</keyword>
<evidence type="ECO:0000313" key="3">
    <source>
        <dbReference type="Proteomes" id="UP000241462"/>
    </source>
</evidence>
<protein>
    <submittedName>
        <fullName evidence="2">Uncharacterized protein</fullName>
    </submittedName>
</protein>
<organism evidence="2 3">
    <name type="scientific">Coniella lustricola</name>
    <dbReference type="NCBI Taxonomy" id="2025994"/>
    <lineage>
        <taxon>Eukaryota</taxon>
        <taxon>Fungi</taxon>
        <taxon>Dikarya</taxon>
        <taxon>Ascomycota</taxon>
        <taxon>Pezizomycotina</taxon>
        <taxon>Sordariomycetes</taxon>
        <taxon>Sordariomycetidae</taxon>
        <taxon>Diaporthales</taxon>
        <taxon>Schizoparmaceae</taxon>
        <taxon>Coniella</taxon>
    </lineage>
</organism>